<feature type="domain" description="RanBD1" evidence="4">
    <location>
        <begin position="434"/>
        <end position="564"/>
    </location>
</feature>
<feature type="compositionally biased region" description="Basic and acidic residues" evidence="3">
    <location>
        <begin position="28"/>
        <end position="39"/>
    </location>
</feature>
<dbReference type="GO" id="GO:0005634">
    <property type="term" value="C:nucleus"/>
    <property type="evidence" value="ECO:0007669"/>
    <property type="project" value="UniProtKB-SubCell"/>
</dbReference>
<evidence type="ECO:0000259" key="4">
    <source>
        <dbReference type="PROSITE" id="PS50196"/>
    </source>
</evidence>
<feature type="compositionally biased region" description="Polar residues" evidence="3">
    <location>
        <begin position="219"/>
        <end position="230"/>
    </location>
</feature>
<reference evidence="5" key="1">
    <citation type="journal article" date="2020" name="Stud. Mycol.">
        <title>101 Dothideomycetes genomes: a test case for predicting lifestyles and emergence of pathogens.</title>
        <authorList>
            <person name="Haridas S."/>
            <person name="Albert R."/>
            <person name="Binder M."/>
            <person name="Bloem J."/>
            <person name="Labutti K."/>
            <person name="Salamov A."/>
            <person name="Andreopoulos B."/>
            <person name="Baker S."/>
            <person name="Barry K."/>
            <person name="Bills G."/>
            <person name="Bluhm B."/>
            <person name="Cannon C."/>
            <person name="Castanera R."/>
            <person name="Culley D."/>
            <person name="Daum C."/>
            <person name="Ezra D."/>
            <person name="Gonzalez J."/>
            <person name="Henrissat B."/>
            <person name="Kuo A."/>
            <person name="Liang C."/>
            <person name="Lipzen A."/>
            <person name="Lutzoni F."/>
            <person name="Magnuson J."/>
            <person name="Mondo S."/>
            <person name="Nolan M."/>
            <person name="Ohm R."/>
            <person name="Pangilinan J."/>
            <person name="Park H.-J."/>
            <person name="Ramirez L."/>
            <person name="Alfaro M."/>
            <person name="Sun H."/>
            <person name="Tritt A."/>
            <person name="Yoshinaga Y."/>
            <person name="Zwiers L.-H."/>
            <person name="Turgeon B."/>
            <person name="Goodwin S."/>
            <person name="Spatafora J."/>
            <person name="Crous P."/>
            <person name="Grigoriev I."/>
        </authorList>
    </citation>
    <scope>NUCLEOTIDE SEQUENCE</scope>
    <source>
        <strain evidence="5">CBS 121739</strain>
    </source>
</reference>
<dbReference type="InterPro" id="IPR045255">
    <property type="entry name" value="RanBP1-like"/>
</dbReference>
<dbReference type="InterPro" id="IPR011993">
    <property type="entry name" value="PH-like_dom_sf"/>
</dbReference>
<keyword evidence="6" id="KW-1185">Reference proteome</keyword>
<evidence type="ECO:0000256" key="3">
    <source>
        <dbReference type="SAM" id="MobiDB-lite"/>
    </source>
</evidence>
<evidence type="ECO:0000313" key="5">
    <source>
        <dbReference type="EMBL" id="KAF2763036.1"/>
    </source>
</evidence>
<name>A0A6A6WLL3_9PEZI</name>
<organism evidence="5 6">
    <name type="scientific">Pseudovirgaria hyperparasitica</name>
    <dbReference type="NCBI Taxonomy" id="470096"/>
    <lineage>
        <taxon>Eukaryota</taxon>
        <taxon>Fungi</taxon>
        <taxon>Dikarya</taxon>
        <taxon>Ascomycota</taxon>
        <taxon>Pezizomycotina</taxon>
        <taxon>Dothideomycetes</taxon>
        <taxon>Dothideomycetes incertae sedis</taxon>
        <taxon>Acrospermales</taxon>
        <taxon>Acrospermaceae</taxon>
        <taxon>Pseudovirgaria</taxon>
    </lineage>
</organism>
<evidence type="ECO:0000313" key="6">
    <source>
        <dbReference type="Proteomes" id="UP000799437"/>
    </source>
</evidence>
<feature type="region of interest" description="Disordered" evidence="3">
    <location>
        <begin position="371"/>
        <end position="442"/>
    </location>
</feature>
<evidence type="ECO:0000256" key="2">
    <source>
        <dbReference type="ARBA" id="ARBA00023242"/>
    </source>
</evidence>
<feature type="compositionally biased region" description="Basic and acidic residues" evidence="3">
    <location>
        <begin position="205"/>
        <end position="217"/>
    </location>
</feature>
<comment type="subcellular location">
    <subcellularLocation>
        <location evidence="1">Nucleus</location>
    </subcellularLocation>
</comment>
<feature type="compositionally biased region" description="Polar residues" evidence="3">
    <location>
        <begin position="1"/>
        <end position="20"/>
    </location>
</feature>
<dbReference type="EMBL" id="ML996565">
    <property type="protein sequence ID" value="KAF2763036.1"/>
    <property type="molecule type" value="Genomic_DNA"/>
</dbReference>
<dbReference type="Proteomes" id="UP000799437">
    <property type="component" value="Unassembled WGS sequence"/>
</dbReference>
<dbReference type="PANTHER" id="PTHR23138">
    <property type="entry name" value="RAN BINDING PROTEIN"/>
    <property type="match status" value="1"/>
</dbReference>
<dbReference type="AlphaFoldDB" id="A0A6A6WLL3"/>
<dbReference type="SMART" id="SM00160">
    <property type="entry name" value="RanBD"/>
    <property type="match status" value="1"/>
</dbReference>
<proteinExistence type="predicted"/>
<dbReference type="Pfam" id="PF00638">
    <property type="entry name" value="Ran_BP1"/>
    <property type="match status" value="1"/>
</dbReference>
<feature type="compositionally biased region" description="Basic and acidic residues" evidence="3">
    <location>
        <begin position="422"/>
        <end position="438"/>
    </location>
</feature>
<dbReference type="InterPro" id="IPR000156">
    <property type="entry name" value="Ran_bind_dom"/>
</dbReference>
<dbReference type="PANTHER" id="PTHR23138:SF142">
    <property type="entry name" value="RAN-BINDING PROTEIN 3B-RELATED"/>
    <property type="match status" value="1"/>
</dbReference>
<dbReference type="PROSITE" id="PS50196">
    <property type="entry name" value="RANBD1"/>
    <property type="match status" value="1"/>
</dbReference>
<protein>
    <recommendedName>
        <fullName evidence="4">RanBD1 domain-containing protein</fullName>
    </recommendedName>
</protein>
<keyword evidence="2" id="KW-0539">Nucleus</keyword>
<evidence type="ECO:0000256" key="1">
    <source>
        <dbReference type="ARBA" id="ARBA00004123"/>
    </source>
</evidence>
<gene>
    <name evidence="5" type="ORF">EJ05DRAFT_23792</name>
</gene>
<sequence length="566" mass="59323">MPGSPHSSSADIHMPSSSALQGLPLKSDAGEKPVREQLKKTTIAGSRPNTAGEDTTMASDQASLQRKRGHEDEEGDSSNNSEPERHVRKKSKDLSGSPRTTAIDNDGPVAAEFHQNGIQTGTSESHNAIQASEMDTASPATPPSGPVNEDICNTLTSPKNKRPHGDAFVQDKKPNIAEPEPNVPTASLTGADELKTADAITNASEDERQTKRQKDITDTTETLSKTSVPQKATEKPAPGLSSTAASPFGTAIVSKSPDIDERQTSSSAFAASGFGALASSASPFAAFSTAKATSPFTASAAKPPPPITGFGTGLGDSSVASPFAAVTGGKTAFAGAKSPGSGFGGLSGGFGSAIGGSPFAVAGASKLSSFGSGSAPPIVGLSSKPAKPFGAQADDEEEDEDGDENGDGEDDPEATKTSSFQGEERKDSRFYEREHETGEEGETTLFAARAKVYQFVKLEDGKKAWRERGNGTFKLNVNRTEDGITARFIMRADKSHRLILNTPFKKELKVGNPAGDKPGSPYVSFLGTLDGKPELQMLQLKIREGPQPELIANELWQTAQDLREEM</sequence>
<dbReference type="OrthoDB" id="185618at2759"/>
<dbReference type="RefSeq" id="XP_033605487.1">
    <property type="nucleotide sequence ID" value="XM_033740026.1"/>
</dbReference>
<feature type="compositionally biased region" description="Polar residues" evidence="3">
    <location>
        <begin position="43"/>
        <end position="64"/>
    </location>
</feature>
<feature type="compositionally biased region" description="Polar residues" evidence="3">
    <location>
        <begin position="116"/>
        <end position="139"/>
    </location>
</feature>
<accession>A0A6A6WLL3</accession>
<dbReference type="SUPFAM" id="SSF50729">
    <property type="entry name" value="PH domain-like"/>
    <property type="match status" value="1"/>
</dbReference>
<feature type="compositionally biased region" description="Basic and acidic residues" evidence="3">
    <location>
        <begin position="163"/>
        <end position="175"/>
    </location>
</feature>
<dbReference type="Gene3D" id="2.30.29.30">
    <property type="entry name" value="Pleckstrin-homology domain (PH domain)/Phosphotyrosine-binding domain (PTB)"/>
    <property type="match status" value="1"/>
</dbReference>
<feature type="compositionally biased region" description="Acidic residues" evidence="3">
    <location>
        <begin position="393"/>
        <end position="412"/>
    </location>
</feature>
<dbReference type="GeneID" id="54481080"/>
<feature type="region of interest" description="Disordered" evidence="3">
    <location>
        <begin position="1"/>
        <end position="248"/>
    </location>
</feature>